<proteinExistence type="predicted"/>
<gene>
    <name evidence="2" type="ORF">RhiirA1_461072</name>
</gene>
<dbReference type="VEuPathDB" id="FungiDB:RhiirA1_461072"/>
<dbReference type="EMBL" id="LLXH01000544">
    <property type="protein sequence ID" value="PKC65423.1"/>
    <property type="molecule type" value="Genomic_DNA"/>
</dbReference>
<evidence type="ECO:0000313" key="3">
    <source>
        <dbReference type="Proteomes" id="UP000232688"/>
    </source>
</evidence>
<reference evidence="2 3" key="2">
    <citation type="submission" date="2017-10" db="EMBL/GenBank/DDBJ databases">
        <title>Genome analyses suggest a sexual origin of heterokaryosis in a supposedly ancient asexual fungus.</title>
        <authorList>
            <person name="Corradi N."/>
            <person name="Sedzielewska K."/>
            <person name="Noel J."/>
            <person name="Charron P."/>
            <person name="Farinelli L."/>
            <person name="Marton T."/>
            <person name="Kruger M."/>
            <person name="Pelin A."/>
            <person name="Brachmann A."/>
            <person name="Corradi N."/>
        </authorList>
    </citation>
    <scope>NUCLEOTIDE SEQUENCE [LARGE SCALE GENOMIC DNA]</scope>
    <source>
        <strain evidence="2 3">A1</strain>
    </source>
</reference>
<comment type="caution">
    <text evidence="2">The sequence shown here is derived from an EMBL/GenBank/DDBJ whole genome shotgun (WGS) entry which is preliminary data.</text>
</comment>
<protein>
    <submittedName>
        <fullName evidence="2">Uncharacterized protein</fullName>
    </submittedName>
</protein>
<dbReference type="Proteomes" id="UP000232688">
    <property type="component" value="Unassembled WGS sequence"/>
</dbReference>
<reference evidence="2 3" key="1">
    <citation type="submission" date="2017-10" db="EMBL/GenBank/DDBJ databases">
        <title>Extensive intraspecific genome diversity in a model arbuscular mycorrhizal fungus.</title>
        <authorList>
            <person name="Chen E.C.H."/>
            <person name="Morin E."/>
            <person name="Baudet D."/>
            <person name="Noel J."/>
            <person name="Ndikumana S."/>
            <person name="Charron P."/>
            <person name="St-Onge C."/>
            <person name="Giorgi J."/>
            <person name="Grigoriev I.V."/>
            <person name="Roux C."/>
            <person name="Martin F.M."/>
            <person name="Corradi N."/>
        </authorList>
    </citation>
    <scope>NUCLEOTIDE SEQUENCE [LARGE SCALE GENOMIC DNA]</scope>
    <source>
        <strain evidence="2 3">A1</strain>
    </source>
</reference>
<feature type="region of interest" description="Disordered" evidence="1">
    <location>
        <begin position="131"/>
        <end position="152"/>
    </location>
</feature>
<name>A0A2N0RQ54_9GLOM</name>
<dbReference type="VEuPathDB" id="FungiDB:FUN_012363"/>
<organism evidence="2 3">
    <name type="scientific">Rhizophagus irregularis</name>
    <dbReference type="NCBI Taxonomy" id="588596"/>
    <lineage>
        <taxon>Eukaryota</taxon>
        <taxon>Fungi</taxon>
        <taxon>Fungi incertae sedis</taxon>
        <taxon>Mucoromycota</taxon>
        <taxon>Glomeromycotina</taxon>
        <taxon>Glomeromycetes</taxon>
        <taxon>Glomerales</taxon>
        <taxon>Glomeraceae</taxon>
        <taxon>Rhizophagus</taxon>
    </lineage>
</organism>
<sequence length="213" mass="24968">MIDNKALAPIKEQILNGDIDWTFTKEWLNYNPSDTPCSAKLSKDQGNKKKKCNFIYPTIDIQQRNYPHLYPFGTYPEGNNLLQLIKDNIKEVPHALEATISSSRFFDTNFNGPLPITHPCYLKHHSYNTNVPRIQDNPTDPQPRRAYTHRRVASSPYSREGGFYNDRAHIRWTSSNFLHSRHWTSHRDNLWFDNIDLFSFLNNNFLGNLINTR</sequence>
<evidence type="ECO:0000256" key="1">
    <source>
        <dbReference type="SAM" id="MobiDB-lite"/>
    </source>
</evidence>
<dbReference type="AlphaFoldDB" id="A0A2N0RQ54"/>
<accession>A0A2N0RQ54</accession>
<evidence type="ECO:0000313" key="2">
    <source>
        <dbReference type="EMBL" id="PKC65423.1"/>
    </source>
</evidence>